<evidence type="ECO:0000259" key="5">
    <source>
        <dbReference type="PROSITE" id="PS50927"/>
    </source>
</evidence>
<dbReference type="Gene3D" id="2.90.10.10">
    <property type="entry name" value="Bulb-type lectin domain"/>
    <property type="match status" value="1"/>
</dbReference>
<dbReference type="OrthoDB" id="4062651at2759"/>
<keyword evidence="3" id="KW-1015">Disulfide bond</keyword>
<feature type="signal peptide" evidence="4">
    <location>
        <begin position="1"/>
        <end position="17"/>
    </location>
</feature>
<dbReference type="PANTHER" id="PTHR32444">
    <property type="entry name" value="BULB-TYPE LECTIN DOMAIN-CONTAINING PROTEIN"/>
    <property type="match status" value="1"/>
</dbReference>
<evidence type="ECO:0000313" key="8">
    <source>
        <dbReference type="Proteomes" id="UP001085076"/>
    </source>
</evidence>
<feature type="domain" description="Apple" evidence="6">
    <location>
        <begin position="332"/>
        <end position="412"/>
    </location>
</feature>
<evidence type="ECO:0000256" key="2">
    <source>
        <dbReference type="ARBA" id="ARBA00022729"/>
    </source>
</evidence>
<name>A0A9D5C1B9_9LILI</name>
<dbReference type="Pfam" id="PF01453">
    <property type="entry name" value="B_lectin"/>
    <property type="match status" value="1"/>
</dbReference>
<dbReference type="InterPro" id="IPR036426">
    <property type="entry name" value="Bulb-type_lectin_dom_sf"/>
</dbReference>
<gene>
    <name evidence="7" type="ORF">J5N97_025738</name>
</gene>
<dbReference type="CDD" id="cd00028">
    <property type="entry name" value="B_lectin"/>
    <property type="match status" value="1"/>
</dbReference>
<evidence type="ECO:0000256" key="3">
    <source>
        <dbReference type="ARBA" id="ARBA00023157"/>
    </source>
</evidence>
<reference evidence="7" key="1">
    <citation type="submission" date="2021-03" db="EMBL/GenBank/DDBJ databases">
        <authorList>
            <person name="Li Z."/>
            <person name="Yang C."/>
        </authorList>
    </citation>
    <scope>NUCLEOTIDE SEQUENCE</scope>
    <source>
        <strain evidence="7">Dzin_1.0</strain>
        <tissue evidence="7">Leaf</tissue>
    </source>
</reference>
<comment type="function">
    <text evidence="1">Involved in sporophytic self-incompatibility system (the inability of flowering plants to achieve self-fertilization).</text>
</comment>
<dbReference type="InterPro" id="IPR035446">
    <property type="entry name" value="SLSG/EP1"/>
</dbReference>
<dbReference type="InterPro" id="IPR003609">
    <property type="entry name" value="Pan_app"/>
</dbReference>
<protein>
    <submittedName>
        <fullName evidence="7">Uncharacterized protein</fullName>
    </submittedName>
</protein>
<evidence type="ECO:0000259" key="6">
    <source>
        <dbReference type="PROSITE" id="PS50948"/>
    </source>
</evidence>
<dbReference type="GO" id="GO:0048544">
    <property type="term" value="P:recognition of pollen"/>
    <property type="evidence" value="ECO:0007669"/>
    <property type="project" value="InterPro"/>
</dbReference>
<dbReference type="EMBL" id="JAGGNH010000008">
    <property type="protein sequence ID" value="KAJ0964600.1"/>
    <property type="molecule type" value="Genomic_DNA"/>
</dbReference>
<dbReference type="FunFam" id="2.90.10.10:FF:000002">
    <property type="entry name" value="Serine/threonine-protein kinase"/>
    <property type="match status" value="1"/>
</dbReference>
<feature type="chain" id="PRO_5038932565" evidence="4">
    <location>
        <begin position="18"/>
        <end position="412"/>
    </location>
</feature>
<evidence type="ECO:0000313" key="7">
    <source>
        <dbReference type="EMBL" id="KAJ0964600.1"/>
    </source>
</evidence>
<dbReference type="SUPFAM" id="SSF51110">
    <property type="entry name" value="alpha-D-mannose-specific plant lectins"/>
    <property type="match status" value="1"/>
</dbReference>
<reference evidence="7" key="2">
    <citation type="journal article" date="2022" name="Hortic Res">
        <title>The genome of Dioscorea zingiberensis sheds light on the biosynthesis, origin and evolution of the medicinally important diosgenin saponins.</title>
        <authorList>
            <person name="Li Y."/>
            <person name="Tan C."/>
            <person name="Li Z."/>
            <person name="Guo J."/>
            <person name="Li S."/>
            <person name="Chen X."/>
            <person name="Wang C."/>
            <person name="Dai X."/>
            <person name="Yang H."/>
            <person name="Song W."/>
            <person name="Hou L."/>
            <person name="Xu J."/>
            <person name="Tong Z."/>
            <person name="Xu A."/>
            <person name="Yuan X."/>
            <person name="Wang W."/>
            <person name="Yang Q."/>
            <person name="Chen L."/>
            <person name="Sun Z."/>
            <person name="Wang K."/>
            <person name="Pan B."/>
            <person name="Chen J."/>
            <person name="Bao Y."/>
            <person name="Liu F."/>
            <person name="Qi X."/>
            <person name="Gang D.R."/>
            <person name="Wen J."/>
            <person name="Li J."/>
        </authorList>
    </citation>
    <scope>NUCLEOTIDE SEQUENCE</scope>
    <source>
        <strain evidence="7">Dzin_1.0</strain>
    </source>
</reference>
<keyword evidence="8" id="KW-1185">Reference proteome</keyword>
<sequence length="412" mass="46263">MLFLISLTICASHESDSITINQSLTGDQKITSKGGYFVLGFFTEDNSSRRFYIGIWYKRVTKLTPVWVANRATPVSDPTKALLHISHDGNLVLRDQLVKSVLWSTNATISSQYSTVAVLQDNGNLVLREGENSSNVFWQSIENPTHTWLPGAKIAFNKRTGVSQRLTSWKNSGNPAPGLFSYEMGQNGQLQIFKWNMSKSYWTSGSWDGSSFSQVPEMSGGYLSNYTYANNYEEISFSFSAKDNASIIRHILDVSGQMKMLMWAEGVQEWTQFWSEPKAQCQVTAFCGPFGSCNEQRLHKCTCVKGFSERSPKDWDLSDFSGGCTRNTPLQCAGNTSAYVKQDKFLPISSVRLPIDAQQFQAGNVDECEQACLNNCSCTAYSYEITCSLWYGGLLNLQDRLWRKAVRRNTLP</sequence>
<evidence type="ECO:0000256" key="4">
    <source>
        <dbReference type="SAM" id="SignalP"/>
    </source>
</evidence>
<organism evidence="7 8">
    <name type="scientific">Dioscorea zingiberensis</name>
    <dbReference type="NCBI Taxonomy" id="325984"/>
    <lineage>
        <taxon>Eukaryota</taxon>
        <taxon>Viridiplantae</taxon>
        <taxon>Streptophyta</taxon>
        <taxon>Embryophyta</taxon>
        <taxon>Tracheophyta</taxon>
        <taxon>Spermatophyta</taxon>
        <taxon>Magnoliopsida</taxon>
        <taxon>Liliopsida</taxon>
        <taxon>Dioscoreales</taxon>
        <taxon>Dioscoreaceae</taxon>
        <taxon>Dioscorea</taxon>
    </lineage>
</organism>
<dbReference type="Pfam" id="PF00954">
    <property type="entry name" value="S_locus_glycop"/>
    <property type="match status" value="1"/>
</dbReference>
<accession>A0A9D5C1B9</accession>
<dbReference type="InterPro" id="IPR001480">
    <property type="entry name" value="Bulb-type_lectin_dom"/>
</dbReference>
<dbReference type="Proteomes" id="UP001085076">
    <property type="component" value="Miscellaneous, Linkage group lg08"/>
</dbReference>
<evidence type="ECO:0000256" key="1">
    <source>
        <dbReference type="ARBA" id="ARBA00003061"/>
    </source>
</evidence>
<dbReference type="Pfam" id="PF08276">
    <property type="entry name" value="PAN_2"/>
    <property type="match status" value="1"/>
</dbReference>
<dbReference type="SMART" id="SM00108">
    <property type="entry name" value="B_lectin"/>
    <property type="match status" value="1"/>
</dbReference>
<dbReference type="PANTHER" id="PTHR32444:SF247">
    <property type="entry name" value="OS01G0958200 PROTEIN"/>
    <property type="match status" value="1"/>
</dbReference>
<keyword evidence="2 4" id="KW-0732">Signal</keyword>
<proteinExistence type="predicted"/>
<feature type="domain" description="Bulb-type lectin" evidence="5">
    <location>
        <begin position="15"/>
        <end position="140"/>
    </location>
</feature>
<dbReference type="SMART" id="SM00473">
    <property type="entry name" value="PAN_AP"/>
    <property type="match status" value="1"/>
</dbReference>
<dbReference type="CDD" id="cd01098">
    <property type="entry name" value="PAN_AP_plant"/>
    <property type="match status" value="1"/>
</dbReference>
<dbReference type="PROSITE" id="PS50927">
    <property type="entry name" value="BULB_LECTIN"/>
    <property type="match status" value="1"/>
</dbReference>
<dbReference type="AlphaFoldDB" id="A0A9D5C1B9"/>
<dbReference type="GO" id="GO:0051707">
    <property type="term" value="P:response to other organism"/>
    <property type="evidence" value="ECO:0007669"/>
    <property type="project" value="UniProtKB-ARBA"/>
</dbReference>
<dbReference type="InterPro" id="IPR000858">
    <property type="entry name" value="S_locus_glycoprot_dom"/>
</dbReference>
<dbReference type="PIRSF" id="PIRSF002686">
    <property type="entry name" value="SLG"/>
    <property type="match status" value="1"/>
</dbReference>
<dbReference type="PROSITE" id="PS50948">
    <property type="entry name" value="PAN"/>
    <property type="match status" value="1"/>
</dbReference>
<comment type="caution">
    <text evidence="7">The sequence shown here is derived from an EMBL/GenBank/DDBJ whole genome shotgun (WGS) entry which is preliminary data.</text>
</comment>